<dbReference type="RefSeq" id="WP_143782002.1">
    <property type="nucleotide sequence ID" value="NZ_CP041616.1"/>
</dbReference>
<sequence length="971" mass="107196">MTELDIRPETQAFPSRTDQPQADQPRTDQLRADQLRADQPRATPPRAAGTESADQACTFNPHFVSRSGGLPYDVVAGLSSPRAADWAREVLAGEARLAGAGERIGLLLESAIGGNADQANRQALLRLRRDVHNQRLPRDPEAALSAVAGHGTELRDTLTRWLADCRELQDTVSDGEEALAEDVAAARRHLLDLAENEVFRQGLTLASPLLDARLGDYAQSVESGRETKKSRKQARSLLHYVYRTACKTSPFSTLTTVAPGRLSEETDALVAGSGDLSRVVGSTRLNVAVVPRIVEALRLHPEHSLDLPLELVTGWEIRSERLRYLRRRRVTNRSDAGAITLDSMQENVFYLAAGQLLAQLIEVLTSAPGTTLGQVAEAMHDRLETASREDIDRFLDSVVRLDLVTTPQLQVDLHSDDPTRAFTAGLRAIGQPWAEQIAGRLDRVSDLVDQFASASASDRRELLRATRGELEEVMTSLDAPEGSVPQTLIYEDTAPDGHEVLASRTRWEQDLAPALHRVASILPVFDALAPQRYLLTGFFTVRFGRGGVCYDLVKLVQDFHLDIFDEFLKTTSGPGLTDDDGLPAAPPNWLDLAEVDALHQGRLALIRGMRRAFATVDDVHDELVLPETFFDDIVAELPAGTGDPDPRSFFAQFIGGDRPGVVLNKSYTGLSLMFSRFLHALAQDGQPGAGLVEDLRAHLLEHQPDDAVFAEITGGVDTTNLNLHPSVTAYEIVCPGEVTSRSEADRIYVSDLEVRHDPQTEQLVLFCPRLGKRVIPVYLGFLLPFALSDIQRVLLLFSLNKMAQLDLWSGTDAPLGEQVISSHPRVRYGDVVLVRETWKANPDKLPHRRDFDSASRWYLEWQRFRATHGLPRHVFATLSAGGGEELEDQPDQTRPETDGAGMSASRGKPQYIDFTSEPCLQLLDDMLRQQTARIVFNEMLPGPEALWLTDDHGSYVSEQTFELIITEGSPS</sequence>
<proteinExistence type="predicted"/>
<feature type="domain" description="Lantibiotic dehydratase N-terminal" evidence="2">
    <location>
        <begin position="196"/>
        <end position="492"/>
    </location>
</feature>
<evidence type="ECO:0000259" key="2">
    <source>
        <dbReference type="Pfam" id="PF04738"/>
    </source>
</evidence>
<dbReference type="KEGG" id="orz:FNH13_02520"/>
<name>A0A516G742_9MICO</name>
<dbReference type="InterPro" id="IPR006827">
    <property type="entry name" value="Lant_deHydtase_N"/>
</dbReference>
<reference evidence="3 4" key="1">
    <citation type="submission" date="2019-07" db="EMBL/GenBank/DDBJ databases">
        <title>complete genome sequencing of Ornithinimicrobium sp. H23M54.</title>
        <authorList>
            <person name="Bae J.-W."/>
            <person name="Lee S.-Y."/>
        </authorList>
    </citation>
    <scope>NUCLEOTIDE SEQUENCE [LARGE SCALE GENOMIC DNA]</scope>
    <source>
        <strain evidence="3 4">H23M54</strain>
    </source>
</reference>
<dbReference type="Proteomes" id="UP000315395">
    <property type="component" value="Chromosome"/>
</dbReference>
<evidence type="ECO:0000313" key="3">
    <source>
        <dbReference type="EMBL" id="QDO87344.1"/>
    </source>
</evidence>
<feature type="domain" description="Lantibiotic dehydratase N-terminal" evidence="2">
    <location>
        <begin position="671"/>
        <end position="875"/>
    </location>
</feature>
<organism evidence="3 4">
    <name type="scientific">Ornithinimicrobium ciconiae</name>
    <dbReference type="NCBI Taxonomy" id="2594265"/>
    <lineage>
        <taxon>Bacteria</taxon>
        <taxon>Bacillati</taxon>
        <taxon>Actinomycetota</taxon>
        <taxon>Actinomycetes</taxon>
        <taxon>Micrococcales</taxon>
        <taxon>Ornithinimicrobiaceae</taxon>
        <taxon>Ornithinimicrobium</taxon>
    </lineage>
</organism>
<feature type="region of interest" description="Disordered" evidence="1">
    <location>
        <begin position="1"/>
        <end position="55"/>
    </location>
</feature>
<dbReference type="AlphaFoldDB" id="A0A516G742"/>
<evidence type="ECO:0000256" key="1">
    <source>
        <dbReference type="SAM" id="MobiDB-lite"/>
    </source>
</evidence>
<evidence type="ECO:0000313" key="4">
    <source>
        <dbReference type="Proteomes" id="UP000315395"/>
    </source>
</evidence>
<accession>A0A516G742</accession>
<dbReference type="OrthoDB" id="2442707at2"/>
<protein>
    <recommendedName>
        <fullName evidence="2">Lantibiotic dehydratase N-terminal domain-containing protein</fullName>
    </recommendedName>
</protein>
<feature type="compositionally biased region" description="Basic and acidic residues" evidence="1">
    <location>
        <begin position="25"/>
        <end position="39"/>
    </location>
</feature>
<dbReference type="EMBL" id="CP041616">
    <property type="protein sequence ID" value="QDO87344.1"/>
    <property type="molecule type" value="Genomic_DNA"/>
</dbReference>
<keyword evidence="4" id="KW-1185">Reference proteome</keyword>
<feature type="compositionally biased region" description="Polar residues" evidence="1">
    <location>
        <begin position="12"/>
        <end position="24"/>
    </location>
</feature>
<dbReference type="Pfam" id="PF04738">
    <property type="entry name" value="Lant_dehydr_N"/>
    <property type="match status" value="2"/>
</dbReference>
<feature type="region of interest" description="Disordered" evidence="1">
    <location>
        <begin position="881"/>
        <end position="910"/>
    </location>
</feature>
<gene>
    <name evidence="3" type="ORF">FNH13_02520</name>
</gene>